<sequence length="90" mass="9966">MSSLGFSAVEVSSEPPKPFVTIKKSLADDHITCLFCGKAYKSLRRHIGAHHGQTPEDYRALWKLPDDYPMVAKEYSKKRSEIAIASGLGT</sequence>
<comment type="similarity">
    <text evidence="1">Belongs to the ros/MucR family.</text>
</comment>
<protein>
    <submittedName>
        <fullName evidence="2">Transcriptional regulatory protein ros</fullName>
    </submittedName>
</protein>
<comment type="caution">
    <text evidence="2">The sequence shown here is derived from an EMBL/GenBank/DDBJ whole genome shotgun (WGS) entry which is preliminary data.</text>
</comment>
<reference evidence="2 3" key="1">
    <citation type="submission" date="2017-07" db="EMBL/GenBank/DDBJ databases">
        <title>Phylogenetic study on the rhizospheric bacterium Ochrobactrum sp. A44.</title>
        <authorList>
            <person name="Krzyzanowska D.M."/>
            <person name="Ossowicki A."/>
            <person name="Rajewska M."/>
            <person name="Maciag T."/>
            <person name="Kaczynski Z."/>
            <person name="Czerwicka M."/>
            <person name="Jafra S."/>
        </authorList>
    </citation>
    <scope>NUCLEOTIDE SEQUENCE [LARGE SCALE GENOMIC DNA]</scope>
    <source>
        <strain evidence="2 3">DSM 7216</strain>
    </source>
</reference>
<dbReference type="Proteomes" id="UP000215590">
    <property type="component" value="Unassembled WGS sequence"/>
</dbReference>
<dbReference type="GO" id="GO:0008270">
    <property type="term" value="F:zinc ion binding"/>
    <property type="evidence" value="ECO:0007669"/>
    <property type="project" value="InterPro"/>
</dbReference>
<dbReference type="Pfam" id="PF05443">
    <property type="entry name" value="ROS_MUCR"/>
    <property type="match status" value="1"/>
</dbReference>
<dbReference type="GO" id="GO:0006355">
    <property type="term" value="P:regulation of DNA-templated transcription"/>
    <property type="evidence" value="ECO:0007669"/>
    <property type="project" value="InterPro"/>
</dbReference>
<name>A0A256FBI7_9HYPH</name>
<dbReference type="EMBL" id="NNRJ01000057">
    <property type="protein sequence ID" value="OYR12237.1"/>
    <property type="molecule type" value="Genomic_DNA"/>
</dbReference>
<dbReference type="GO" id="GO:0003677">
    <property type="term" value="F:DNA binding"/>
    <property type="evidence" value="ECO:0007669"/>
    <property type="project" value="InterPro"/>
</dbReference>
<dbReference type="Gene3D" id="1.10.10.1550">
    <property type="entry name" value="ROS/MUCR transcriptional regulator protein"/>
    <property type="match status" value="1"/>
</dbReference>
<dbReference type="InterPro" id="IPR008807">
    <property type="entry name" value="ROS_MUCR"/>
</dbReference>
<keyword evidence="3" id="KW-1185">Reference proteome</keyword>
<proteinExistence type="inferred from homology"/>
<evidence type="ECO:0000313" key="2">
    <source>
        <dbReference type="EMBL" id="OYR12237.1"/>
    </source>
</evidence>
<dbReference type="AlphaFoldDB" id="A0A256FBI7"/>
<organism evidence="2 3">
    <name type="scientific">Brucella thiophenivorans</name>
    <dbReference type="NCBI Taxonomy" id="571255"/>
    <lineage>
        <taxon>Bacteria</taxon>
        <taxon>Pseudomonadati</taxon>
        <taxon>Pseudomonadota</taxon>
        <taxon>Alphaproteobacteria</taxon>
        <taxon>Hyphomicrobiales</taxon>
        <taxon>Brucellaceae</taxon>
        <taxon>Brucella/Ochrobactrum group</taxon>
        <taxon>Brucella</taxon>
    </lineage>
</organism>
<evidence type="ECO:0000313" key="3">
    <source>
        <dbReference type="Proteomes" id="UP000215590"/>
    </source>
</evidence>
<gene>
    <name evidence="2" type="ORF">CEV31_3625</name>
</gene>
<evidence type="ECO:0000256" key="1">
    <source>
        <dbReference type="ARBA" id="ARBA00007031"/>
    </source>
</evidence>
<dbReference type="InterPro" id="IPR041920">
    <property type="entry name" value="ROS/MUCR_sf"/>
</dbReference>
<accession>A0A256FBI7</accession>